<dbReference type="KEGG" id="naz:Aazo_0273"/>
<dbReference type="eggNOG" id="COG3385">
    <property type="taxonomic scope" value="Bacteria"/>
</dbReference>
<name>D7DYP3_NOSA0</name>
<accession>D7DYP3</accession>
<dbReference type="Proteomes" id="UP000001511">
    <property type="component" value="Chromosome"/>
</dbReference>
<dbReference type="AlphaFoldDB" id="D7DYP3"/>
<sequence length="56" mass="6354">MNFADCRLFYAVLVDLGDAVADELSLACDEISLEMIYRRLDHFTMAHQKGKATEES</sequence>
<proteinExistence type="predicted"/>
<keyword evidence="2" id="KW-1185">Reference proteome</keyword>
<evidence type="ECO:0000313" key="1">
    <source>
        <dbReference type="EMBL" id="ADI62866.1"/>
    </source>
</evidence>
<evidence type="ECO:0000313" key="2">
    <source>
        <dbReference type="Proteomes" id="UP000001511"/>
    </source>
</evidence>
<dbReference type="HOGENOM" id="CLU_3009795_0_0_3"/>
<organism evidence="1 2">
    <name type="scientific">Nostoc azollae (strain 0708)</name>
    <name type="common">Anabaena azollae (strain 0708)</name>
    <dbReference type="NCBI Taxonomy" id="551115"/>
    <lineage>
        <taxon>Bacteria</taxon>
        <taxon>Bacillati</taxon>
        <taxon>Cyanobacteriota</taxon>
        <taxon>Cyanophyceae</taxon>
        <taxon>Nostocales</taxon>
        <taxon>Nostocaceae</taxon>
        <taxon>Trichormus</taxon>
    </lineage>
</organism>
<reference evidence="1 2" key="1">
    <citation type="journal article" date="2010" name="PLoS ONE">
        <title>Genome erosion in a nitrogen-fixing vertically transmitted endosymbiotic multicellular cyanobacterium.</title>
        <authorList>
            <person name="Ran L."/>
            <person name="Larsson J."/>
            <person name="Vigil-Stenman T."/>
            <person name="Nylander J.A."/>
            <person name="Ininbergs K."/>
            <person name="Zheng W.W."/>
            <person name="Lapidus A."/>
            <person name="Lowry S."/>
            <person name="Haselkorn R."/>
            <person name="Bergman B."/>
        </authorList>
    </citation>
    <scope>NUCLEOTIDE SEQUENCE [LARGE SCALE GENOMIC DNA]</scope>
    <source>
        <strain evidence="1 2">0708</strain>
    </source>
</reference>
<gene>
    <name evidence="1" type="ordered locus">Aazo_0273</name>
</gene>
<protein>
    <submittedName>
        <fullName evidence="1">Transposase IS4</fullName>
    </submittedName>
</protein>
<dbReference type="EMBL" id="CP002059">
    <property type="protein sequence ID" value="ADI62866.1"/>
    <property type="molecule type" value="Genomic_DNA"/>
</dbReference>